<evidence type="ECO:0000259" key="1">
    <source>
        <dbReference type="Pfam" id="PF01593"/>
    </source>
</evidence>
<dbReference type="Gene3D" id="3.50.50.60">
    <property type="entry name" value="FAD/NAD(P)-binding domain"/>
    <property type="match status" value="1"/>
</dbReference>
<reference evidence="2" key="1">
    <citation type="submission" date="2022-10" db="EMBL/GenBank/DDBJ databases">
        <title>Rhodococcus sp.75.</title>
        <authorList>
            <person name="Sun M."/>
        </authorList>
    </citation>
    <scope>NUCLEOTIDE SEQUENCE</scope>
    <source>
        <strain evidence="2">75</strain>
    </source>
</reference>
<dbReference type="InterPro" id="IPR050464">
    <property type="entry name" value="Zeta_carotene_desat/Oxidored"/>
</dbReference>
<evidence type="ECO:0000313" key="2">
    <source>
        <dbReference type="EMBL" id="UZJ24606.1"/>
    </source>
</evidence>
<dbReference type="SUPFAM" id="SSF51905">
    <property type="entry name" value="FAD/NAD(P)-binding domain"/>
    <property type="match status" value="1"/>
</dbReference>
<keyword evidence="3" id="KW-1185">Reference proteome</keyword>
<name>A0ABY6NZS6_9NOCA</name>
<dbReference type="InterPro" id="IPR002937">
    <property type="entry name" value="Amino_oxidase"/>
</dbReference>
<dbReference type="Proteomes" id="UP001164965">
    <property type="component" value="Chromosome"/>
</dbReference>
<evidence type="ECO:0000313" key="3">
    <source>
        <dbReference type="Proteomes" id="UP001164965"/>
    </source>
</evidence>
<organism evidence="2 3">
    <name type="scientific">Rhodococcus antarcticus</name>
    <dbReference type="NCBI Taxonomy" id="2987751"/>
    <lineage>
        <taxon>Bacteria</taxon>
        <taxon>Bacillati</taxon>
        <taxon>Actinomycetota</taxon>
        <taxon>Actinomycetes</taxon>
        <taxon>Mycobacteriales</taxon>
        <taxon>Nocardiaceae</taxon>
        <taxon>Rhodococcus</taxon>
    </lineage>
</organism>
<proteinExistence type="predicted"/>
<dbReference type="Gene3D" id="1.10.405.10">
    <property type="entry name" value="Guanine Nucleotide Dissociation Inhibitor, domain 1"/>
    <property type="match status" value="1"/>
</dbReference>
<dbReference type="Gene3D" id="3.90.660.10">
    <property type="match status" value="1"/>
</dbReference>
<dbReference type="PANTHER" id="PTHR42923">
    <property type="entry name" value="PROTOPORPHYRINOGEN OXIDASE"/>
    <property type="match status" value="1"/>
</dbReference>
<gene>
    <name evidence="2" type="ORF">RHODO2019_16000</name>
</gene>
<dbReference type="PANTHER" id="PTHR42923:SF17">
    <property type="entry name" value="AMINE OXIDASE DOMAIN-CONTAINING PROTEIN"/>
    <property type="match status" value="1"/>
</dbReference>
<sequence length="442" mass="47895">MIFRTGRRAPRRTPVSAQRETVAVVGSGVAGLTAAYSLSRTHDVTLFESDDRFGGHAHTHDVLDSSGRTIAVDSGFIVHNRRTYPTLLKLFAELDVPTQESEMTMSVHCDGCGLEYAGGGGLRKIFGSPSTANPRYLRMLLEVKRFHRQAHRVLASDQLDGLTLGGFLELGGYSDYFVRHFMLPFVSAVWSAGPATSLQYPAKYLFTFLANHGLLSVGGSPAWRTVTGGSRTYVEKVTAALPATRLSTAVRSIRRHPDGVEVTDVTGATHAVDKVVVATHADTALGLLTDPTPAEQEVLGAFGYSHNETLLHRDTSLLPTHLAARAAWNYRMPSCTSGENGERTALSYDMNVLERLHADDTYVVTLNQTADVDPASVIARMDYTHPIYTLESVAAQSRLPGLNDGRTAFAGAYHGWGFHEDGCLAGARAAASLGSSWSEEQW</sequence>
<dbReference type="Pfam" id="PF01593">
    <property type="entry name" value="Amino_oxidase"/>
    <property type="match status" value="1"/>
</dbReference>
<dbReference type="InterPro" id="IPR036188">
    <property type="entry name" value="FAD/NAD-bd_sf"/>
</dbReference>
<dbReference type="EMBL" id="CP110615">
    <property type="protein sequence ID" value="UZJ24606.1"/>
    <property type="molecule type" value="Genomic_DNA"/>
</dbReference>
<accession>A0ABY6NZS6</accession>
<protein>
    <submittedName>
        <fullName evidence="2">FAD-dependent oxidoreductase</fullName>
    </submittedName>
</protein>
<feature type="domain" description="Amine oxidase" evidence="1">
    <location>
        <begin position="29"/>
        <end position="301"/>
    </location>
</feature>